<accession>A0A975CXM1</accession>
<evidence type="ECO:0000313" key="2">
    <source>
        <dbReference type="Proteomes" id="UP000664914"/>
    </source>
</evidence>
<reference evidence="1" key="1">
    <citation type="submission" date="2020-07" db="EMBL/GenBank/DDBJ databases">
        <authorList>
            <person name="Camacho E."/>
        </authorList>
    </citation>
    <scope>NUCLEOTIDE SEQUENCE</scope>
    <source>
        <strain evidence="1">MPO218</strain>
    </source>
</reference>
<name>A0A975CXM1_9SPHN</name>
<dbReference type="AlphaFoldDB" id="A0A975CXM1"/>
<dbReference type="RefSeq" id="WP_208631652.1">
    <property type="nucleotide sequence ID" value="NZ_CP059319.1"/>
</dbReference>
<proteinExistence type="predicted"/>
<protein>
    <submittedName>
        <fullName evidence="1">Uncharacterized protein</fullName>
    </submittedName>
</protein>
<sequence length="164" mass="17841">MTIFIQKGDVALDYRQAVKRGLRHFEAERAQWEREQGIVTDDPAYLAWAEQWIADNAVNEANNLFNIALAGYRAAIERLARYRLADGRPAIMGVDEDGEPIELAPAIDPLPATIERPAYDPETGEPAGIETVPNPEIVADAAERAAAQAIVDAADQAVKDFGAA</sequence>
<reference evidence="1" key="2">
    <citation type="submission" date="2021-04" db="EMBL/GenBank/DDBJ databases">
        <title>Isolation and genomic analysis of the ibuprofen-degrading bacterium Sphingomonas strain MPO218.</title>
        <authorList>
            <person name="Aulestia M."/>
            <person name="Flores A."/>
            <person name="Mangas E.L."/>
            <person name="Perez-Pulido A.J."/>
            <person name="Santero E."/>
            <person name="Camacho E.M."/>
        </authorList>
    </citation>
    <scope>NUCLEOTIDE SEQUENCE</scope>
    <source>
        <strain evidence="1">MPO218</strain>
    </source>
</reference>
<evidence type="ECO:0000313" key="1">
    <source>
        <dbReference type="EMBL" id="QTH19670.1"/>
    </source>
</evidence>
<organism evidence="1 2">
    <name type="scientific">Rhizorhabdus wittichii</name>
    <dbReference type="NCBI Taxonomy" id="160791"/>
    <lineage>
        <taxon>Bacteria</taxon>
        <taxon>Pseudomonadati</taxon>
        <taxon>Pseudomonadota</taxon>
        <taxon>Alphaproteobacteria</taxon>
        <taxon>Sphingomonadales</taxon>
        <taxon>Sphingomonadaceae</taxon>
        <taxon>Rhizorhabdus</taxon>
    </lineage>
</organism>
<dbReference type="EMBL" id="CP059319">
    <property type="protein sequence ID" value="QTH19670.1"/>
    <property type="molecule type" value="Genomic_DNA"/>
</dbReference>
<dbReference type="Proteomes" id="UP000664914">
    <property type="component" value="Chromosome"/>
</dbReference>
<gene>
    <name evidence="1" type="ORF">HRJ34_14940</name>
</gene>